<accession>A0ABQ8AHC4</accession>
<feature type="domain" description="F-box" evidence="8">
    <location>
        <begin position="90"/>
        <end position="137"/>
    </location>
</feature>
<dbReference type="InterPro" id="IPR006527">
    <property type="entry name" value="F-box-assoc_dom_typ1"/>
</dbReference>
<dbReference type="SMART" id="SM00256">
    <property type="entry name" value="FBOX"/>
    <property type="match status" value="1"/>
</dbReference>
<dbReference type="Pfam" id="PF00254">
    <property type="entry name" value="FKBP_C"/>
    <property type="match status" value="2"/>
</dbReference>
<dbReference type="NCBIfam" id="TIGR01640">
    <property type="entry name" value="F_box_assoc_1"/>
    <property type="match status" value="1"/>
</dbReference>
<sequence length="1171" mass="131669">MSEVTSSVKISRCGDKESKAVLGYGQVSQECGAIDECCWVERRTIQDNIWLEGDPGFPILEQCFPKLRTLENTVDKKYGLCYTKKRTRNRMMMSDLPDDLLEAILCRIEATSLKRLQSTCKRWNHLINNRRFTIKHLEKAAKQSLSLMLNANGVYSVSINLPRSSPVEVTEKIDLIYPHSSLDERMISEYCHTDGLLLCVCVNDVFGFSNMSNEDARFVVWNPCTGETKSIQPRYPSTLSHTYSLGSYKNKKSNDISYKILSHTGCGKNQEFDIYDVSSNSWRTLDVTLDCKFEFFSNVSLKGKTYWFASDEKEKQLGIFLVSFDYTTETFGRLSLPYQHPSYQTMSLSVVGEENLSVLLQHKISSKTEIWVTNKIGETKVVSWIKVLAVDLKPGLDTYHCISFLVDVEKKVLVYSAFVVGKNEHVEYIVGEDNEVREVALGIEYIPFFLNYVPKDFEMPPVGGMNDDDEMDFGDDASFLKPGEEKEIQQGLKKKLVKEGEGFETPENGDEVEVHYTGTLLDGTKFDSSRDRGTPFKFTLGQGQAIKGWDISIKTMKKGENAVFTIPSELAYGESGSPPTIPANATLQFDVELLSWSSVKDICKDGGVLKKIVAAGEKWETPKDLDEVLGLSMRLSLRMVRLLENLMVLSSLKDGCENHEEGREGSSDSQTTIDCGDGAQIISDSNLLLNVTDGFGEKGKPAFGGEGALPPNATLEIELELISWKTVSEVTDGNKVIKKILKQGEGCERPNDGAELLSWSSVKDICKDGGVFKKIVAAGEKWEMPKDLDEVLVKYEAKLEDGTVVGKSDGVEFTVKDGYFCPAFAKAVKTMKKAEKILLTVKPQYGFGEKGKPASGGETAVPPNATLEIELELLSWKTVPEVNDDNKVIKDLDEVLGDYQEREVYLAVYSVFQKYGTSSEPQVKQILVDLRSELGISEDVSSKLENEKKPKNEDTDPNPLYDLMSALVEEKTSETSEERERKKRSEQVYKVLMAAVKRCTKKDAEQAYFNTLNVMSSKCTPLTKKSEDILINLSKEWKIEKDTHNKFLVRIKRAKSFCPLSKSSQAQAKKNACSICKRQDFFSRRDLAKHERTCREIEKKQMCQDVFDRVVRKPRTPRVVVARPGKEKESKDVPSCQVSPTDDCCIVERNHDPVQDNIWLQGDPGFPFQET</sequence>
<dbReference type="PANTHER" id="PTHR10516:SF459">
    <property type="entry name" value="PEPTIDYL-PROLYL CIS-TRANS ISOMERASE FKBP62"/>
    <property type="match status" value="1"/>
</dbReference>
<keyword evidence="3 5" id="KW-0697">Rotamase</keyword>
<dbReference type="Pfam" id="PF07734">
    <property type="entry name" value="FBA_1"/>
    <property type="match status" value="1"/>
</dbReference>
<protein>
    <recommendedName>
        <fullName evidence="2 5">peptidylprolyl isomerase</fullName>
        <ecNumber evidence="2 5">5.2.1.8</ecNumber>
    </recommendedName>
</protein>
<dbReference type="PANTHER" id="PTHR10516">
    <property type="entry name" value="PEPTIDYL-PROLYL CIS-TRANS ISOMERASE"/>
    <property type="match status" value="1"/>
</dbReference>
<dbReference type="SUPFAM" id="SSF81383">
    <property type="entry name" value="F-box domain"/>
    <property type="match status" value="1"/>
</dbReference>
<keyword evidence="10" id="KW-1185">Reference proteome</keyword>
<evidence type="ECO:0000256" key="1">
    <source>
        <dbReference type="ARBA" id="ARBA00000971"/>
    </source>
</evidence>
<evidence type="ECO:0000259" key="7">
    <source>
        <dbReference type="PROSITE" id="PS50059"/>
    </source>
</evidence>
<proteinExistence type="predicted"/>
<evidence type="ECO:0000313" key="10">
    <source>
        <dbReference type="Proteomes" id="UP000824890"/>
    </source>
</evidence>
<dbReference type="InterPro" id="IPR050689">
    <property type="entry name" value="FKBP-type_PPIase"/>
</dbReference>
<dbReference type="PROSITE" id="PS50181">
    <property type="entry name" value="FBOX"/>
    <property type="match status" value="1"/>
</dbReference>
<feature type="domain" description="PPIase FKBP-type" evidence="7">
    <location>
        <begin position="788"/>
        <end position="877"/>
    </location>
</feature>
<dbReference type="PROSITE" id="PS50059">
    <property type="entry name" value="FKBP_PPIASE"/>
    <property type="match status" value="3"/>
</dbReference>
<reference evidence="9 10" key="1">
    <citation type="submission" date="2021-05" db="EMBL/GenBank/DDBJ databases">
        <title>Genome Assembly of Synthetic Allotetraploid Brassica napus Reveals Homoeologous Exchanges between Subgenomes.</title>
        <authorList>
            <person name="Davis J.T."/>
        </authorList>
    </citation>
    <scope>NUCLEOTIDE SEQUENCE [LARGE SCALE GENOMIC DNA]</scope>
    <source>
        <strain evidence="10">cv. Da-Ae</strain>
        <tissue evidence="9">Seedling</tissue>
    </source>
</reference>
<dbReference type="InterPro" id="IPR017451">
    <property type="entry name" value="F-box-assoc_interact_dom"/>
</dbReference>
<comment type="caution">
    <text evidence="9">The sequence shown here is derived from an EMBL/GenBank/DDBJ whole genome shotgun (WGS) entry which is preliminary data.</text>
</comment>
<gene>
    <name evidence="9" type="ORF">HID58_054383</name>
</gene>
<evidence type="ECO:0000259" key="8">
    <source>
        <dbReference type="PROSITE" id="PS50181"/>
    </source>
</evidence>
<organism evidence="9 10">
    <name type="scientific">Brassica napus</name>
    <name type="common">Rape</name>
    <dbReference type="NCBI Taxonomy" id="3708"/>
    <lineage>
        <taxon>Eukaryota</taxon>
        <taxon>Viridiplantae</taxon>
        <taxon>Streptophyta</taxon>
        <taxon>Embryophyta</taxon>
        <taxon>Tracheophyta</taxon>
        <taxon>Spermatophyta</taxon>
        <taxon>Magnoliopsida</taxon>
        <taxon>eudicotyledons</taxon>
        <taxon>Gunneridae</taxon>
        <taxon>Pentapetalae</taxon>
        <taxon>rosids</taxon>
        <taxon>malvids</taxon>
        <taxon>Brassicales</taxon>
        <taxon>Brassicaceae</taxon>
        <taxon>Brassiceae</taxon>
        <taxon>Brassica</taxon>
    </lineage>
</organism>
<evidence type="ECO:0000256" key="6">
    <source>
        <dbReference type="SAM" id="MobiDB-lite"/>
    </source>
</evidence>
<dbReference type="Gene3D" id="3.10.50.40">
    <property type="match status" value="3"/>
</dbReference>
<dbReference type="SUPFAM" id="SSF54534">
    <property type="entry name" value="FKBP-like"/>
    <property type="match status" value="2"/>
</dbReference>
<evidence type="ECO:0000256" key="3">
    <source>
        <dbReference type="ARBA" id="ARBA00023110"/>
    </source>
</evidence>
<evidence type="ECO:0000256" key="5">
    <source>
        <dbReference type="PROSITE-ProRule" id="PRU00277"/>
    </source>
</evidence>
<dbReference type="InterPro" id="IPR046357">
    <property type="entry name" value="PPIase_dom_sf"/>
</dbReference>
<evidence type="ECO:0000256" key="4">
    <source>
        <dbReference type="ARBA" id="ARBA00023235"/>
    </source>
</evidence>
<feature type="domain" description="PPIase FKBP-type" evidence="7">
    <location>
        <begin position="694"/>
        <end position="725"/>
    </location>
</feature>
<dbReference type="InterPro" id="IPR001810">
    <property type="entry name" value="F-box_dom"/>
</dbReference>
<dbReference type="EC" id="5.2.1.8" evidence="2 5"/>
<dbReference type="InterPro" id="IPR001179">
    <property type="entry name" value="PPIase_FKBP_dom"/>
</dbReference>
<feature type="domain" description="PPIase FKBP-type" evidence="7">
    <location>
        <begin position="509"/>
        <end position="597"/>
    </location>
</feature>
<keyword evidence="4 5" id="KW-0413">Isomerase</keyword>
<dbReference type="Gene3D" id="1.20.1280.50">
    <property type="match status" value="1"/>
</dbReference>
<dbReference type="InterPro" id="IPR036047">
    <property type="entry name" value="F-box-like_dom_sf"/>
</dbReference>
<dbReference type="EMBL" id="JAGKQM010000013">
    <property type="protein sequence ID" value="KAH0891954.1"/>
    <property type="molecule type" value="Genomic_DNA"/>
</dbReference>
<feature type="region of interest" description="Disordered" evidence="6">
    <location>
        <begin position="941"/>
        <end position="960"/>
    </location>
</feature>
<dbReference type="Proteomes" id="UP000824890">
    <property type="component" value="Unassembled WGS sequence"/>
</dbReference>
<dbReference type="Pfam" id="PF00646">
    <property type="entry name" value="F-box"/>
    <property type="match status" value="1"/>
</dbReference>
<name>A0ABQ8AHC4_BRANA</name>
<dbReference type="CDD" id="cd22157">
    <property type="entry name" value="F-box_AtFBW1-like"/>
    <property type="match status" value="1"/>
</dbReference>
<feature type="compositionally biased region" description="Basic and acidic residues" evidence="6">
    <location>
        <begin position="941"/>
        <end position="954"/>
    </location>
</feature>
<evidence type="ECO:0000313" key="9">
    <source>
        <dbReference type="EMBL" id="KAH0891954.1"/>
    </source>
</evidence>
<evidence type="ECO:0000256" key="2">
    <source>
        <dbReference type="ARBA" id="ARBA00013194"/>
    </source>
</evidence>
<comment type="catalytic activity">
    <reaction evidence="1 5">
        <text>[protein]-peptidylproline (omega=180) = [protein]-peptidylproline (omega=0)</text>
        <dbReference type="Rhea" id="RHEA:16237"/>
        <dbReference type="Rhea" id="RHEA-COMP:10747"/>
        <dbReference type="Rhea" id="RHEA-COMP:10748"/>
        <dbReference type="ChEBI" id="CHEBI:83833"/>
        <dbReference type="ChEBI" id="CHEBI:83834"/>
        <dbReference type="EC" id="5.2.1.8"/>
    </reaction>
</comment>